<keyword evidence="3" id="KW-0862">Zinc</keyword>
<keyword evidence="4" id="KW-0156">Chromatin regulator</keyword>
<feature type="compositionally biased region" description="Basic and acidic residues" evidence="7">
    <location>
        <begin position="405"/>
        <end position="417"/>
    </location>
</feature>
<feature type="compositionally biased region" description="Acidic residues" evidence="7">
    <location>
        <begin position="44"/>
        <end position="59"/>
    </location>
</feature>
<feature type="coiled-coil region" evidence="6">
    <location>
        <begin position="770"/>
        <end position="827"/>
    </location>
</feature>
<dbReference type="SUPFAM" id="SSF57903">
    <property type="entry name" value="FYVE/PHD zinc finger"/>
    <property type="match status" value="1"/>
</dbReference>
<dbReference type="Pfam" id="PF00628">
    <property type="entry name" value="PHD"/>
    <property type="match status" value="1"/>
</dbReference>
<sequence>MIRTNSACFMDLTTHEGDECNGAMTAVDGASCEDAHEHDHNQVEGEEEDDEEDEDDDYVGQELPQPQYRDSKSKRSRTHALSEDKCGDEEDQTQDRDKDNEGVDMAKRVLASVDFAGNEDPKVKTRPVNVVNGVEVNSSHAAYVVSYSNGAKQVLKESLAKSPMMRQGLHLSLPEYAEHKLIDHADGTCECTTYDEYEDNLFENDHILPRDLQVFLRKLMDGEPYPHPSRQNLVEVMAIEDLNHPVKSSAEMKESVEHGVFAVVKIEPGMWCQRYIGKHCTSAEESHCCEKDQEHLLQHSYTFDLTAANEILGLTGDEELVVDATEVASRNHTAYVNHDREGNVQAFGALVDGLPAIFFYNSKAVQPGEELLVDYGPVYWPYMGNQRELQMNARAAANANLRVKQEAEQNTHLETRSAKGTRPFGAASEEAPAKTWPFGAASEEAPAKTWPFGAASEEAPAKTRPFGAASEEAPAKTWPFGAASEEASAELEEVRQHEGQDETSDPEGASEQAMVQAQAALWELQKPKGVSKPRRTCGKYHSDREELVKAGFTIEKPGKNGVSISLNSGKRFRTSREARAALLTEMGQTSSMETPQAKVELRRTRKTPLKVSAAVSTEERRESKRRKTDENFVEDGTACGVCHRTDDDENNDMLLCDGMGCDVALHLRCLDLPLSRLPDGDWHCPACEEEARGQHMRSSELPDTESARDGGHHISDCDAGLAGGDSVPSRRAARNTSAAFGKDIKAGRDALVKLLGKIDVQQEKSDRDQAALAEEKAKLARAQAALAKEKEKLARAQAALAKEKEKLARAQAALAKEKENVTKEKKTLFDDQAELTRGQEKLARGIF</sequence>
<evidence type="ECO:0000256" key="2">
    <source>
        <dbReference type="ARBA" id="ARBA00022771"/>
    </source>
</evidence>
<feature type="region of interest" description="Disordered" evidence="7">
    <location>
        <begin position="484"/>
        <end position="514"/>
    </location>
</feature>
<dbReference type="PROSITE" id="PS50280">
    <property type="entry name" value="SET"/>
    <property type="match status" value="1"/>
</dbReference>
<feature type="region of interest" description="Disordered" evidence="7">
    <location>
        <begin position="609"/>
        <end position="630"/>
    </location>
</feature>
<dbReference type="GO" id="GO:0006325">
    <property type="term" value="P:chromatin organization"/>
    <property type="evidence" value="ECO:0007669"/>
    <property type="project" value="UniProtKB-KW"/>
</dbReference>
<evidence type="ECO:0000259" key="8">
    <source>
        <dbReference type="PROSITE" id="PS50016"/>
    </source>
</evidence>
<keyword evidence="6" id="KW-0175">Coiled coil</keyword>
<dbReference type="InterPro" id="IPR046341">
    <property type="entry name" value="SET_dom_sf"/>
</dbReference>
<reference evidence="10 11" key="1">
    <citation type="journal article" date="2015" name="Genome Biol. Evol.">
        <title>Comparative Genomics of a Bacterivorous Green Alga Reveals Evolutionary Causalities and Consequences of Phago-Mixotrophic Mode of Nutrition.</title>
        <authorList>
            <person name="Burns J.A."/>
            <person name="Paasch A."/>
            <person name="Narechania A."/>
            <person name="Kim E."/>
        </authorList>
    </citation>
    <scope>NUCLEOTIDE SEQUENCE [LARGE SCALE GENOMIC DNA]</scope>
    <source>
        <strain evidence="10 11">PLY_AMNH</strain>
    </source>
</reference>
<dbReference type="SMART" id="SM00317">
    <property type="entry name" value="SET"/>
    <property type="match status" value="1"/>
</dbReference>
<evidence type="ECO:0000256" key="1">
    <source>
        <dbReference type="ARBA" id="ARBA00022723"/>
    </source>
</evidence>
<feature type="compositionally biased region" description="Basic and acidic residues" evidence="7">
    <location>
        <begin position="93"/>
        <end position="104"/>
    </location>
</feature>
<gene>
    <name evidence="10" type="ORF">CYMTET_47570</name>
</gene>
<comment type="caution">
    <text evidence="10">The sequence shown here is derived from an EMBL/GenBank/DDBJ whole genome shotgun (WGS) entry which is preliminary data.</text>
</comment>
<dbReference type="PROSITE" id="PS50016">
    <property type="entry name" value="ZF_PHD_2"/>
    <property type="match status" value="1"/>
</dbReference>
<accession>A0AAE0EVV2</accession>
<keyword evidence="11" id="KW-1185">Reference proteome</keyword>
<dbReference type="InterPro" id="IPR019786">
    <property type="entry name" value="Zinc_finger_PHD-type_CS"/>
</dbReference>
<dbReference type="InterPro" id="IPR011011">
    <property type="entry name" value="Znf_FYVE_PHD"/>
</dbReference>
<dbReference type="Pfam" id="PF00856">
    <property type="entry name" value="SET"/>
    <property type="match status" value="1"/>
</dbReference>
<dbReference type="Gene3D" id="2.30.30.1150">
    <property type="match status" value="1"/>
</dbReference>
<dbReference type="PANTHER" id="PTHR24102">
    <property type="entry name" value="PHD FINGER PROTEIN"/>
    <property type="match status" value="1"/>
</dbReference>
<feature type="domain" description="PHD-type" evidence="8">
    <location>
        <begin position="636"/>
        <end position="690"/>
    </location>
</feature>
<evidence type="ECO:0000259" key="9">
    <source>
        <dbReference type="PROSITE" id="PS50280"/>
    </source>
</evidence>
<dbReference type="AlphaFoldDB" id="A0AAE0EVV2"/>
<feature type="region of interest" description="Disordered" evidence="7">
    <location>
        <begin position="33"/>
        <end position="104"/>
    </location>
</feature>
<dbReference type="Gene3D" id="2.170.270.10">
    <property type="entry name" value="SET domain"/>
    <property type="match status" value="1"/>
</dbReference>
<dbReference type="SMART" id="SM00249">
    <property type="entry name" value="PHD"/>
    <property type="match status" value="1"/>
</dbReference>
<feature type="domain" description="SET" evidence="9">
    <location>
        <begin position="232"/>
        <end position="376"/>
    </location>
</feature>
<feature type="region of interest" description="Disordered" evidence="7">
    <location>
        <begin position="690"/>
        <end position="736"/>
    </location>
</feature>
<dbReference type="SUPFAM" id="SSF82199">
    <property type="entry name" value="SET domain"/>
    <property type="match status" value="1"/>
</dbReference>
<dbReference type="PROSITE" id="PS01359">
    <property type="entry name" value="ZF_PHD_1"/>
    <property type="match status" value="1"/>
</dbReference>
<proteinExistence type="predicted"/>
<dbReference type="InterPro" id="IPR001214">
    <property type="entry name" value="SET_dom"/>
</dbReference>
<evidence type="ECO:0000313" key="10">
    <source>
        <dbReference type="EMBL" id="KAK3242753.1"/>
    </source>
</evidence>
<dbReference type="PANTHER" id="PTHR24102:SF28">
    <property type="entry name" value="PHD-TYPE DOMAIN-CONTAINING PROTEIN"/>
    <property type="match status" value="1"/>
</dbReference>
<organism evidence="10 11">
    <name type="scientific">Cymbomonas tetramitiformis</name>
    <dbReference type="NCBI Taxonomy" id="36881"/>
    <lineage>
        <taxon>Eukaryota</taxon>
        <taxon>Viridiplantae</taxon>
        <taxon>Chlorophyta</taxon>
        <taxon>Pyramimonadophyceae</taxon>
        <taxon>Pyramimonadales</taxon>
        <taxon>Pyramimonadaceae</taxon>
        <taxon>Cymbomonas</taxon>
    </lineage>
</organism>
<keyword evidence="2 5" id="KW-0863">Zinc-finger</keyword>
<feature type="compositionally biased region" description="Basic and acidic residues" evidence="7">
    <location>
        <begin position="33"/>
        <end position="43"/>
    </location>
</feature>
<dbReference type="Proteomes" id="UP001190700">
    <property type="component" value="Unassembled WGS sequence"/>
</dbReference>
<dbReference type="EMBL" id="LGRX02033125">
    <property type="protein sequence ID" value="KAK3242753.1"/>
    <property type="molecule type" value="Genomic_DNA"/>
</dbReference>
<evidence type="ECO:0000313" key="11">
    <source>
        <dbReference type="Proteomes" id="UP001190700"/>
    </source>
</evidence>
<dbReference type="InterPro" id="IPR001965">
    <property type="entry name" value="Znf_PHD"/>
</dbReference>
<feature type="compositionally biased region" description="Basic and acidic residues" evidence="7">
    <location>
        <begin position="690"/>
        <end position="716"/>
    </location>
</feature>
<feature type="compositionally biased region" description="Basic and acidic residues" evidence="7">
    <location>
        <begin position="617"/>
        <end position="630"/>
    </location>
</feature>
<feature type="region of interest" description="Disordered" evidence="7">
    <location>
        <begin position="456"/>
        <end position="475"/>
    </location>
</feature>
<evidence type="ECO:0000256" key="7">
    <source>
        <dbReference type="SAM" id="MobiDB-lite"/>
    </source>
</evidence>
<protein>
    <submittedName>
        <fullName evidence="10">Uncharacterized protein</fullName>
    </submittedName>
</protein>
<dbReference type="GO" id="GO:0008270">
    <property type="term" value="F:zinc ion binding"/>
    <property type="evidence" value="ECO:0007669"/>
    <property type="project" value="UniProtKB-KW"/>
</dbReference>
<evidence type="ECO:0000256" key="3">
    <source>
        <dbReference type="ARBA" id="ARBA00022833"/>
    </source>
</evidence>
<evidence type="ECO:0000256" key="4">
    <source>
        <dbReference type="ARBA" id="ARBA00022853"/>
    </source>
</evidence>
<evidence type="ECO:0000256" key="5">
    <source>
        <dbReference type="PROSITE-ProRule" id="PRU00146"/>
    </source>
</evidence>
<evidence type="ECO:0000256" key="6">
    <source>
        <dbReference type="SAM" id="Coils"/>
    </source>
</evidence>
<dbReference type="InterPro" id="IPR019787">
    <property type="entry name" value="Znf_PHD-finger"/>
</dbReference>
<keyword evidence="1" id="KW-0479">Metal-binding</keyword>
<name>A0AAE0EVV2_9CHLO</name>
<feature type="region of interest" description="Disordered" evidence="7">
    <location>
        <begin position="405"/>
        <end position="432"/>
    </location>
</feature>